<dbReference type="InterPro" id="IPR041577">
    <property type="entry name" value="RT_RNaseH_2"/>
</dbReference>
<feature type="domain" description="Reverse transcriptase" evidence="3">
    <location>
        <begin position="1"/>
        <end position="51"/>
    </location>
</feature>
<dbReference type="OrthoDB" id="2662456at2759"/>
<dbReference type="PROSITE" id="PS50878">
    <property type="entry name" value="RT_POL"/>
    <property type="match status" value="1"/>
</dbReference>
<gene>
    <name evidence="4" type="ORF">CBR_g31203</name>
</gene>
<dbReference type="InterPro" id="IPR000477">
    <property type="entry name" value="RT_dom"/>
</dbReference>
<evidence type="ECO:0000313" key="4">
    <source>
        <dbReference type="EMBL" id="GBG62566.1"/>
    </source>
</evidence>
<evidence type="ECO:0000313" key="5">
    <source>
        <dbReference type="Proteomes" id="UP000265515"/>
    </source>
</evidence>
<feature type="compositionally biased region" description="Low complexity" evidence="2">
    <location>
        <begin position="318"/>
        <end position="327"/>
    </location>
</feature>
<keyword evidence="5" id="KW-1185">Reference proteome</keyword>
<dbReference type="FunFam" id="3.30.70.270:FF:000020">
    <property type="entry name" value="Transposon Tf2-6 polyprotein-like Protein"/>
    <property type="match status" value="1"/>
</dbReference>
<dbReference type="AlphaFoldDB" id="A0A388JXQ3"/>
<feature type="compositionally biased region" description="Acidic residues" evidence="2">
    <location>
        <begin position="364"/>
        <end position="380"/>
    </location>
</feature>
<dbReference type="EMBL" id="BFEA01000030">
    <property type="protein sequence ID" value="GBG62566.1"/>
    <property type="molecule type" value="Genomic_DNA"/>
</dbReference>
<evidence type="ECO:0000259" key="3">
    <source>
        <dbReference type="PROSITE" id="PS50878"/>
    </source>
</evidence>
<sequence>MDDILVYSESFHGHVQHIEWTLGALRDVGFKIALEKNEFFLSEISFLGYVVTRGGLRPDSRKVEAVREAPTPTLLTQVRVFMGLASYYQRFIKGFTTIARPLTNLLRKDQPLKWNADCEKAFVALKKALASAPILIRSDPGKQFIVITDLQLEAISNILARRGRSTTSTSLNTPRELYLMKEGTIRPLKTSRPNYEQSPGVLAQLLDNLPLDILSRCDERSTPVALPRTLVPHLLWSTCTELDDDNCYYPSSGHYLVIDVTDLTLWNPIVRRVEVGEEADDEEVEEEKDQETEEEENSGAGSDDPDYCVSEEGEPEGSESNGSVSSNERSEEEDKAATLRRQEKAEGKRSVEESDEPAVRLLQEEEEEEDEEWEEDEEEQDEKKEEKEEEEEEEEEVGPTMVEEEEEATATEEEEEEEEAEEEEEEEGEEEEEDKEYEEAPTEMSGEEAAAAAAAVAAEEEVEEER</sequence>
<feature type="compositionally biased region" description="Acidic residues" evidence="2">
    <location>
        <begin position="387"/>
        <end position="441"/>
    </location>
</feature>
<dbReference type="SUPFAM" id="SSF56672">
    <property type="entry name" value="DNA/RNA polymerases"/>
    <property type="match status" value="1"/>
</dbReference>
<keyword evidence="1" id="KW-0511">Multifunctional enzyme</keyword>
<dbReference type="Gramene" id="GBG62566">
    <property type="protein sequence ID" value="GBG62566"/>
    <property type="gene ID" value="CBR_g31203"/>
</dbReference>
<protein>
    <recommendedName>
        <fullName evidence="3">Reverse transcriptase domain-containing protein</fullName>
    </recommendedName>
</protein>
<organism evidence="4 5">
    <name type="scientific">Chara braunii</name>
    <name type="common">Braun's stonewort</name>
    <dbReference type="NCBI Taxonomy" id="69332"/>
    <lineage>
        <taxon>Eukaryota</taxon>
        <taxon>Viridiplantae</taxon>
        <taxon>Streptophyta</taxon>
        <taxon>Charophyceae</taxon>
        <taxon>Charales</taxon>
        <taxon>Characeae</taxon>
        <taxon>Chara</taxon>
    </lineage>
</organism>
<reference evidence="4 5" key="1">
    <citation type="journal article" date="2018" name="Cell">
        <title>The Chara Genome: Secondary Complexity and Implications for Plant Terrestrialization.</title>
        <authorList>
            <person name="Nishiyama T."/>
            <person name="Sakayama H."/>
            <person name="Vries J.D."/>
            <person name="Buschmann H."/>
            <person name="Saint-Marcoux D."/>
            <person name="Ullrich K.K."/>
            <person name="Haas F.B."/>
            <person name="Vanderstraeten L."/>
            <person name="Becker D."/>
            <person name="Lang D."/>
            <person name="Vosolsobe S."/>
            <person name="Rombauts S."/>
            <person name="Wilhelmsson P.K.I."/>
            <person name="Janitza P."/>
            <person name="Kern R."/>
            <person name="Heyl A."/>
            <person name="Rumpler F."/>
            <person name="Villalobos L.I.A.C."/>
            <person name="Clay J.M."/>
            <person name="Skokan R."/>
            <person name="Toyoda A."/>
            <person name="Suzuki Y."/>
            <person name="Kagoshima H."/>
            <person name="Schijlen E."/>
            <person name="Tajeshwar N."/>
            <person name="Catarino B."/>
            <person name="Hetherington A.J."/>
            <person name="Saltykova A."/>
            <person name="Bonnot C."/>
            <person name="Breuninger H."/>
            <person name="Symeonidi A."/>
            <person name="Radhakrishnan G.V."/>
            <person name="Van Nieuwerburgh F."/>
            <person name="Deforce D."/>
            <person name="Chang C."/>
            <person name="Karol K.G."/>
            <person name="Hedrich R."/>
            <person name="Ulvskov P."/>
            <person name="Glockner G."/>
            <person name="Delwiche C.F."/>
            <person name="Petrasek J."/>
            <person name="Van de Peer Y."/>
            <person name="Friml J."/>
            <person name="Beilby M."/>
            <person name="Dolan L."/>
            <person name="Kohara Y."/>
            <person name="Sugano S."/>
            <person name="Fujiyama A."/>
            <person name="Delaux P.-M."/>
            <person name="Quint M."/>
            <person name="TheiBen G."/>
            <person name="Hagemann M."/>
            <person name="Harholt J."/>
            <person name="Dunand C."/>
            <person name="Zachgo S."/>
            <person name="Langdale J."/>
            <person name="Maumus F."/>
            <person name="Straeten D.V.D."/>
            <person name="Gould S.B."/>
            <person name="Rensing S.A."/>
        </authorList>
    </citation>
    <scope>NUCLEOTIDE SEQUENCE [LARGE SCALE GENOMIC DNA]</scope>
    <source>
        <strain evidence="4 5">S276</strain>
    </source>
</reference>
<evidence type="ECO:0000256" key="2">
    <source>
        <dbReference type="SAM" id="MobiDB-lite"/>
    </source>
</evidence>
<comment type="caution">
    <text evidence="4">The sequence shown here is derived from an EMBL/GenBank/DDBJ whole genome shotgun (WGS) entry which is preliminary data.</text>
</comment>
<dbReference type="InterPro" id="IPR043502">
    <property type="entry name" value="DNA/RNA_pol_sf"/>
</dbReference>
<feature type="compositionally biased region" description="Acidic residues" evidence="2">
    <location>
        <begin position="276"/>
        <end position="317"/>
    </location>
</feature>
<proteinExistence type="predicted"/>
<accession>A0A388JXQ3</accession>
<evidence type="ECO:0000256" key="1">
    <source>
        <dbReference type="ARBA" id="ARBA00023268"/>
    </source>
</evidence>
<feature type="compositionally biased region" description="Basic and acidic residues" evidence="2">
    <location>
        <begin position="335"/>
        <end position="352"/>
    </location>
</feature>
<dbReference type="GO" id="GO:0003824">
    <property type="term" value="F:catalytic activity"/>
    <property type="evidence" value="ECO:0007669"/>
    <property type="project" value="UniProtKB-KW"/>
</dbReference>
<dbReference type="PANTHER" id="PTHR37984:SF5">
    <property type="entry name" value="PROTEIN NYNRIN-LIKE"/>
    <property type="match status" value="1"/>
</dbReference>
<dbReference type="InterPro" id="IPR050951">
    <property type="entry name" value="Retrovirus_Pol_polyprotein"/>
</dbReference>
<feature type="region of interest" description="Disordered" evidence="2">
    <location>
        <begin position="276"/>
        <end position="466"/>
    </location>
</feature>
<feature type="compositionally biased region" description="Low complexity" evidence="2">
    <location>
        <begin position="447"/>
        <end position="457"/>
    </location>
</feature>
<dbReference type="InterPro" id="IPR043128">
    <property type="entry name" value="Rev_trsase/Diguanyl_cyclase"/>
</dbReference>
<name>A0A388JXQ3_CHABU</name>
<dbReference type="Pfam" id="PF17919">
    <property type="entry name" value="RT_RNaseH_2"/>
    <property type="match status" value="1"/>
</dbReference>
<dbReference type="Gene3D" id="3.30.70.270">
    <property type="match status" value="2"/>
</dbReference>
<dbReference type="PANTHER" id="PTHR37984">
    <property type="entry name" value="PROTEIN CBG26694"/>
    <property type="match status" value="1"/>
</dbReference>
<dbReference type="Proteomes" id="UP000265515">
    <property type="component" value="Unassembled WGS sequence"/>
</dbReference>